<keyword evidence="4" id="KW-1185">Reference proteome</keyword>
<evidence type="ECO:0000259" key="2">
    <source>
        <dbReference type="Pfam" id="PF04230"/>
    </source>
</evidence>
<dbReference type="Gene3D" id="1.25.40.10">
    <property type="entry name" value="Tetratricopeptide repeat domain"/>
    <property type="match status" value="1"/>
</dbReference>
<feature type="compositionally biased region" description="Pro residues" evidence="1">
    <location>
        <begin position="1"/>
        <end position="14"/>
    </location>
</feature>
<gene>
    <name evidence="3" type="ORF">CUT44_22245</name>
</gene>
<evidence type="ECO:0000313" key="4">
    <source>
        <dbReference type="Proteomes" id="UP000230407"/>
    </source>
</evidence>
<evidence type="ECO:0000256" key="1">
    <source>
        <dbReference type="SAM" id="MobiDB-lite"/>
    </source>
</evidence>
<dbReference type="Proteomes" id="UP000230407">
    <property type="component" value="Unassembled WGS sequence"/>
</dbReference>
<dbReference type="AlphaFoldDB" id="A0A2M8LUR1"/>
<dbReference type="Pfam" id="PF04230">
    <property type="entry name" value="PS_pyruv_trans"/>
    <property type="match status" value="1"/>
</dbReference>
<reference evidence="3 4" key="1">
    <citation type="submission" date="2017-11" db="EMBL/GenBank/DDBJ databases">
        <title>Streptomyces carmine sp. nov., a novel actinomycete isolated from Sophora alopecuroides in Xinjiang, China.</title>
        <authorList>
            <person name="Wang Y."/>
            <person name="Luo X."/>
            <person name="Wan C."/>
            <person name="Zhang L."/>
        </authorList>
    </citation>
    <scope>NUCLEOTIDE SEQUENCE [LARGE SCALE GENOMIC DNA]</scope>
    <source>
        <strain evidence="3 4">TRM SA0054</strain>
    </source>
</reference>
<feature type="region of interest" description="Disordered" evidence="1">
    <location>
        <begin position="1"/>
        <end position="20"/>
    </location>
</feature>
<dbReference type="RefSeq" id="WP_100203695.1">
    <property type="nucleotide sequence ID" value="NZ_PGGW01000063.1"/>
</dbReference>
<dbReference type="EMBL" id="PGGW01000063">
    <property type="protein sequence ID" value="PJE95684.1"/>
    <property type="molecule type" value="Genomic_DNA"/>
</dbReference>
<evidence type="ECO:0000313" key="3">
    <source>
        <dbReference type="EMBL" id="PJE95684.1"/>
    </source>
</evidence>
<dbReference type="InterPro" id="IPR011990">
    <property type="entry name" value="TPR-like_helical_dom_sf"/>
</dbReference>
<dbReference type="GO" id="GO:0016740">
    <property type="term" value="F:transferase activity"/>
    <property type="evidence" value="ECO:0007669"/>
    <property type="project" value="UniProtKB-KW"/>
</dbReference>
<accession>A0A2M8LUR1</accession>
<dbReference type="SUPFAM" id="SSF48452">
    <property type="entry name" value="TPR-like"/>
    <property type="match status" value="1"/>
</dbReference>
<proteinExistence type="predicted"/>
<feature type="domain" description="Polysaccharide pyruvyl transferase" evidence="2">
    <location>
        <begin position="406"/>
        <end position="671"/>
    </location>
</feature>
<keyword evidence="3" id="KW-0808">Transferase</keyword>
<protein>
    <submittedName>
        <fullName evidence="3">Polysaccharide pyruvyl transferase</fullName>
    </submittedName>
</protein>
<comment type="caution">
    <text evidence="3">The sequence shown here is derived from an EMBL/GenBank/DDBJ whole genome shotgun (WGS) entry which is preliminary data.</text>
</comment>
<name>A0A2M8LUR1_9ACTN</name>
<dbReference type="InterPro" id="IPR007345">
    <property type="entry name" value="Polysacch_pyruvyl_Trfase"/>
</dbReference>
<organism evidence="3 4">
    <name type="scientific">Streptomyces carminius</name>
    <dbReference type="NCBI Taxonomy" id="2665496"/>
    <lineage>
        <taxon>Bacteria</taxon>
        <taxon>Bacillati</taxon>
        <taxon>Actinomycetota</taxon>
        <taxon>Actinomycetes</taxon>
        <taxon>Kitasatosporales</taxon>
        <taxon>Streptomycetaceae</taxon>
        <taxon>Streptomyces</taxon>
    </lineage>
</organism>
<sequence length="778" mass="84400">MTAPRPHTPAPGGTPAPGDSAALTGRRRIAFACHADEDTLPGLLTLLRSLALTNPRVCEDFLLLHPGLPEDALAAARRLHPRITDRAVPAGRDLRAEVFRTTGHDTVIALSPHMVVLGDIGELLRARHGVAAVPQLPLPSGPRRVDTGEGLLVVQREHLTEDTPGRLADGTLECVPLPARHDFLVRRLYDGAPVPEDTVILRFDGAARGPGPGRDEGYGPAERARARHELSDDDFRTAYCALPGPKHPELLTHLARPLAERGTTVDLARTLAVHHTAEGRYAEAVEVLLSVTPKADQPRFHETLGSALLAESRYAEAETHLLLATASPEVAPKAFSRLARLAWLRGDEDAARAHARGGLDCEPVNRTCRELALLPAEPVPDVPDGEQLAHVALFASGQENAGDKVLPEAVRLCFGPDTGPRRWLPVPVHRHFDEVALERVNARRALVVGGGGLFLPDTWPNGNSAWQWNVRDETLARIEVPLAVLAVGYNVFDGQVYRRARFTGSLRALAEKAVFFGLRNHGSVERVRELLPPSLREKVRHQPCPTTVLRLLAPDWRDAAERTDTVLLNCAYDRAGLRFGHDYGHFLAEMAKAVRAIGKRAEVRYAPHAPADERFVYDLRREHGIALPVEPLYDLSNAEVYDRFRRARLVIGMRGHAGMIPFGCGTPILSLISHPKLAYFLADIGRPEWGVSVHDRELGGRLAERAAALLDDHDAAVADVLGRQWSLWETTRANLAELGGLLGVPVAAGAGGGDGLADGLADGPLPAGERPASVTFEA</sequence>